<proteinExistence type="predicted"/>
<gene>
    <name evidence="1" type="ORF">GCM10025862_19120</name>
</gene>
<keyword evidence="2" id="KW-1185">Reference proteome</keyword>
<organism evidence="1 2">
    <name type="scientific">Arsenicicoccus piscis</name>
    <dbReference type="NCBI Taxonomy" id="673954"/>
    <lineage>
        <taxon>Bacteria</taxon>
        <taxon>Bacillati</taxon>
        <taxon>Actinomycetota</taxon>
        <taxon>Actinomycetes</taxon>
        <taxon>Micrococcales</taxon>
        <taxon>Intrasporangiaceae</taxon>
        <taxon>Arsenicicoccus</taxon>
    </lineage>
</organism>
<evidence type="ECO:0008006" key="3">
    <source>
        <dbReference type="Google" id="ProtNLM"/>
    </source>
</evidence>
<evidence type="ECO:0000313" key="1">
    <source>
        <dbReference type="EMBL" id="GMA19891.1"/>
    </source>
</evidence>
<dbReference type="EMBL" id="BSUJ01000001">
    <property type="protein sequence ID" value="GMA19891.1"/>
    <property type="molecule type" value="Genomic_DNA"/>
</dbReference>
<protein>
    <recommendedName>
        <fullName evidence="3">Replication protein</fullName>
    </recommendedName>
</protein>
<accession>A0ABQ6HNE7</accession>
<name>A0ABQ6HNE7_9MICO</name>
<evidence type="ECO:0000313" key="2">
    <source>
        <dbReference type="Proteomes" id="UP001157109"/>
    </source>
</evidence>
<dbReference type="RefSeq" id="WP_284284507.1">
    <property type="nucleotide sequence ID" value="NZ_BSUJ01000001.1"/>
</dbReference>
<sequence length="244" mass="26507">MGGDGQGVAVDDVGAWLAVDRGRVGVRGFVKATEVTYGAAGWHVHFHVLVVLEDADVTQGCADRLAEALWPRWLKGLERQGYSALRGPGLDVRVASEAADAMGAYLTKSLVWETVAGMSKDGRLGGRSPFQLLDEVARTGDADALDLWHEWEQASKGKRQLTWSRGLREWARLGEELTDEQVAEQTVEGEDVLVLDADAWRAVAPVAWQLLDVAEVAGVEGAKAWLRRRGLSWQVPPSAQARAA</sequence>
<comment type="caution">
    <text evidence="1">The sequence shown here is derived from an EMBL/GenBank/DDBJ whole genome shotgun (WGS) entry which is preliminary data.</text>
</comment>
<dbReference type="Proteomes" id="UP001157109">
    <property type="component" value="Unassembled WGS sequence"/>
</dbReference>
<reference evidence="2" key="1">
    <citation type="journal article" date="2019" name="Int. J. Syst. Evol. Microbiol.">
        <title>The Global Catalogue of Microorganisms (GCM) 10K type strain sequencing project: providing services to taxonomists for standard genome sequencing and annotation.</title>
        <authorList>
            <consortium name="The Broad Institute Genomics Platform"/>
            <consortium name="The Broad Institute Genome Sequencing Center for Infectious Disease"/>
            <person name="Wu L."/>
            <person name="Ma J."/>
        </authorList>
    </citation>
    <scope>NUCLEOTIDE SEQUENCE [LARGE SCALE GENOMIC DNA]</scope>
    <source>
        <strain evidence="2">NBRC 105830</strain>
    </source>
</reference>